<reference evidence="2 3" key="1">
    <citation type="journal article" date="2015" name="Nature">
        <title>rRNA introns, odd ribosomes, and small enigmatic genomes across a large radiation of phyla.</title>
        <authorList>
            <person name="Brown C.T."/>
            <person name="Hug L.A."/>
            <person name="Thomas B.C."/>
            <person name="Sharon I."/>
            <person name="Castelle C.J."/>
            <person name="Singh A."/>
            <person name="Wilkins M.J."/>
            <person name="Williams K.H."/>
            <person name="Banfield J.F."/>
        </authorList>
    </citation>
    <scope>NUCLEOTIDE SEQUENCE [LARGE SCALE GENOMIC DNA]</scope>
</reference>
<keyword evidence="1" id="KW-1133">Transmembrane helix</keyword>
<dbReference type="Proteomes" id="UP000034664">
    <property type="component" value="Unassembled WGS sequence"/>
</dbReference>
<dbReference type="NCBIfam" id="TIGR02532">
    <property type="entry name" value="IV_pilin_GFxxxE"/>
    <property type="match status" value="1"/>
</dbReference>
<proteinExistence type="predicted"/>
<protein>
    <recommendedName>
        <fullName evidence="4">General secretion pathway GspH domain-containing protein</fullName>
    </recommendedName>
</protein>
<evidence type="ECO:0000313" key="3">
    <source>
        <dbReference type="Proteomes" id="UP000034664"/>
    </source>
</evidence>
<feature type="transmembrane region" description="Helical" evidence="1">
    <location>
        <begin position="21"/>
        <end position="49"/>
    </location>
</feature>
<accession>A0A0G0T292</accession>
<dbReference type="InterPro" id="IPR012902">
    <property type="entry name" value="N_methyl_site"/>
</dbReference>
<name>A0A0G0T292_9BACT</name>
<comment type="caution">
    <text evidence="2">The sequence shown here is derived from an EMBL/GenBank/DDBJ whole genome shotgun (WGS) entry which is preliminary data.</text>
</comment>
<dbReference type="AlphaFoldDB" id="A0A0G0T292"/>
<keyword evidence="1" id="KW-0472">Membrane</keyword>
<evidence type="ECO:0000256" key="1">
    <source>
        <dbReference type="SAM" id="Phobius"/>
    </source>
</evidence>
<evidence type="ECO:0000313" key="2">
    <source>
        <dbReference type="EMBL" id="KKR71158.1"/>
    </source>
</evidence>
<gene>
    <name evidence="2" type="ORF">UU14_C0034G0002</name>
</gene>
<dbReference type="SUPFAM" id="SSF54523">
    <property type="entry name" value="Pili subunits"/>
    <property type="match status" value="1"/>
</dbReference>
<keyword evidence="1" id="KW-0812">Transmembrane</keyword>
<dbReference type="EMBL" id="LBZM01000034">
    <property type="protein sequence ID" value="KKR71158.1"/>
    <property type="molecule type" value="Genomic_DNA"/>
</dbReference>
<sequence length="167" mass="18581">MIRIKENKEIRSIRMFIRSIRIAHGYSLTELLVTLGVLSILLGIGTLSFTTLRFRNELSLVVAEVRAELLRAQSEAINTIDSGVYFESDRFVYFRGNSYVEGAPENEQTDIPSNMSITSITFTDGIATFDPVTGYLENFSDPAHVVLSGGAETRTVLVNEWGLIAIE</sequence>
<evidence type="ECO:0008006" key="4">
    <source>
        <dbReference type="Google" id="ProtNLM"/>
    </source>
</evidence>
<dbReference type="InterPro" id="IPR045584">
    <property type="entry name" value="Pilin-like"/>
</dbReference>
<organism evidence="2 3">
    <name type="scientific">Candidatus Roizmanbacteria bacterium GW2011_GWB1_40_7</name>
    <dbReference type="NCBI Taxonomy" id="1618482"/>
    <lineage>
        <taxon>Bacteria</taxon>
        <taxon>Candidatus Roizmaniibacteriota</taxon>
    </lineage>
</organism>